<dbReference type="GO" id="GO:0006513">
    <property type="term" value="P:protein monoubiquitination"/>
    <property type="evidence" value="ECO:0007669"/>
    <property type="project" value="TreeGrafter"/>
</dbReference>
<reference evidence="8" key="1">
    <citation type="submission" date="2021-01" db="EMBL/GenBank/DDBJ databases">
        <title>A chromosome-scale assembly of European eel, Anguilla anguilla.</title>
        <authorList>
            <person name="Henkel C."/>
            <person name="Jong-Raadsen S.A."/>
            <person name="Dufour S."/>
            <person name="Weltzien F.-A."/>
            <person name="Palstra A.P."/>
            <person name="Pelster B."/>
            <person name="Spaink H.P."/>
            <person name="Van Den Thillart G.E."/>
            <person name="Jansen H."/>
            <person name="Zahm M."/>
            <person name="Klopp C."/>
            <person name="Cedric C."/>
            <person name="Louis A."/>
            <person name="Berthelot C."/>
            <person name="Parey E."/>
            <person name="Roest Crollius H."/>
            <person name="Montfort J."/>
            <person name="Robinson-Rechavi M."/>
            <person name="Bucao C."/>
            <person name="Bouchez O."/>
            <person name="Gislard M."/>
            <person name="Lluch J."/>
            <person name="Milhes M."/>
            <person name="Lampietro C."/>
            <person name="Lopez Roques C."/>
            <person name="Donnadieu C."/>
            <person name="Braasch I."/>
            <person name="Desvignes T."/>
            <person name="Postlethwait J."/>
            <person name="Bobe J."/>
            <person name="Guiguen Y."/>
            <person name="Dirks R."/>
        </authorList>
    </citation>
    <scope>NUCLEOTIDE SEQUENCE</scope>
    <source>
        <strain evidence="8">Tag_6206</strain>
        <tissue evidence="8">Liver</tissue>
    </source>
</reference>
<dbReference type="Pfam" id="PF13445">
    <property type="entry name" value="zf-RING_UBOX"/>
    <property type="match status" value="1"/>
</dbReference>
<evidence type="ECO:0000256" key="5">
    <source>
        <dbReference type="SAM" id="MobiDB-lite"/>
    </source>
</evidence>
<protein>
    <recommendedName>
        <fullName evidence="10">RING-type domain-containing protein</fullName>
    </recommendedName>
</protein>
<name>A0A9D3S328_ANGAN</name>
<dbReference type="InterPro" id="IPR001841">
    <property type="entry name" value="Znf_RING"/>
</dbReference>
<gene>
    <name evidence="8" type="ORF">ANANG_G00098500</name>
</gene>
<dbReference type="AlphaFoldDB" id="A0A9D3S328"/>
<feature type="domain" description="B box-type" evidence="7">
    <location>
        <begin position="113"/>
        <end position="142"/>
    </location>
</feature>
<dbReference type="InterPro" id="IPR027370">
    <property type="entry name" value="Znf-RING_euk"/>
</dbReference>
<evidence type="ECO:0000313" key="8">
    <source>
        <dbReference type="EMBL" id="KAG5848442.1"/>
    </source>
</evidence>
<dbReference type="GO" id="GO:0061630">
    <property type="term" value="F:ubiquitin protein ligase activity"/>
    <property type="evidence" value="ECO:0007669"/>
    <property type="project" value="TreeGrafter"/>
</dbReference>
<dbReference type="SUPFAM" id="SSF57845">
    <property type="entry name" value="B-box zinc-binding domain"/>
    <property type="match status" value="1"/>
</dbReference>
<feature type="compositionally biased region" description="Low complexity" evidence="5">
    <location>
        <begin position="181"/>
        <end position="193"/>
    </location>
</feature>
<dbReference type="SUPFAM" id="SSF57850">
    <property type="entry name" value="RING/U-box"/>
    <property type="match status" value="1"/>
</dbReference>
<feature type="region of interest" description="Disordered" evidence="5">
    <location>
        <begin position="145"/>
        <end position="199"/>
    </location>
</feature>
<dbReference type="GO" id="GO:0008270">
    <property type="term" value="F:zinc ion binding"/>
    <property type="evidence" value="ECO:0007669"/>
    <property type="project" value="UniProtKB-KW"/>
</dbReference>
<dbReference type="PROSITE" id="PS50119">
    <property type="entry name" value="ZF_BBOX"/>
    <property type="match status" value="1"/>
</dbReference>
<dbReference type="Gene3D" id="3.30.160.60">
    <property type="entry name" value="Classic Zinc Finger"/>
    <property type="match status" value="1"/>
</dbReference>
<dbReference type="EMBL" id="JAFIRN010000005">
    <property type="protein sequence ID" value="KAG5848442.1"/>
    <property type="molecule type" value="Genomic_DNA"/>
</dbReference>
<dbReference type="InterPro" id="IPR000315">
    <property type="entry name" value="Znf_B-box"/>
</dbReference>
<dbReference type="InterPro" id="IPR013083">
    <property type="entry name" value="Znf_RING/FYVE/PHD"/>
</dbReference>
<evidence type="ECO:0000256" key="1">
    <source>
        <dbReference type="ARBA" id="ARBA00022723"/>
    </source>
</evidence>
<sequence>MASDGSSIPSPVVRQIDKQFLICSICLDRYDNPKVLPCLHTFCESCLQNYIPAHSLTLSCPVCRQTSILPEKGVSALQNNFFITNLMDVLQRSPDSSSDDGTVLETGAAVPAGQPLSCPNHGGNVMEFYCPPCETAMCEECTGGARRAPHRPAQRRGGAAQGLSTGPARRCQKQATRDRLGPAGPVGDPAAADQSEVVH</sequence>
<dbReference type="PROSITE" id="PS50089">
    <property type="entry name" value="ZF_RING_2"/>
    <property type="match status" value="1"/>
</dbReference>
<accession>A0A9D3S328</accession>
<dbReference type="SMART" id="SM00184">
    <property type="entry name" value="RING"/>
    <property type="match status" value="1"/>
</dbReference>
<comment type="caution">
    <text evidence="8">The sequence shown here is derived from an EMBL/GenBank/DDBJ whole genome shotgun (WGS) entry which is preliminary data.</text>
</comment>
<dbReference type="InterPro" id="IPR047153">
    <property type="entry name" value="TRIM45/56/19-like"/>
</dbReference>
<dbReference type="PANTHER" id="PTHR25462">
    <property type="entry name" value="BONUS, ISOFORM C-RELATED"/>
    <property type="match status" value="1"/>
</dbReference>
<evidence type="ECO:0000259" key="6">
    <source>
        <dbReference type="PROSITE" id="PS50089"/>
    </source>
</evidence>
<dbReference type="PROSITE" id="PS00518">
    <property type="entry name" value="ZF_RING_1"/>
    <property type="match status" value="1"/>
</dbReference>
<keyword evidence="2 4" id="KW-0863">Zinc-finger</keyword>
<keyword evidence="3" id="KW-0862">Zinc</keyword>
<dbReference type="InterPro" id="IPR017907">
    <property type="entry name" value="Znf_RING_CS"/>
</dbReference>
<evidence type="ECO:0000259" key="7">
    <source>
        <dbReference type="PROSITE" id="PS50119"/>
    </source>
</evidence>
<dbReference type="Proteomes" id="UP001044222">
    <property type="component" value="Unassembled WGS sequence"/>
</dbReference>
<dbReference type="Pfam" id="PF00643">
    <property type="entry name" value="zf-B_box"/>
    <property type="match status" value="1"/>
</dbReference>
<evidence type="ECO:0000256" key="2">
    <source>
        <dbReference type="ARBA" id="ARBA00022771"/>
    </source>
</evidence>
<evidence type="ECO:0000256" key="3">
    <source>
        <dbReference type="ARBA" id="ARBA00022833"/>
    </source>
</evidence>
<keyword evidence="9" id="KW-1185">Reference proteome</keyword>
<evidence type="ECO:0000313" key="9">
    <source>
        <dbReference type="Proteomes" id="UP001044222"/>
    </source>
</evidence>
<dbReference type="PANTHER" id="PTHR25462:SF229">
    <property type="entry name" value="TRANSCRIPTION INTERMEDIARY FACTOR 1-BETA"/>
    <property type="match status" value="1"/>
</dbReference>
<evidence type="ECO:0008006" key="10">
    <source>
        <dbReference type="Google" id="ProtNLM"/>
    </source>
</evidence>
<feature type="domain" description="RING-type" evidence="6">
    <location>
        <begin position="23"/>
        <end position="64"/>
    </location>
</feature>
<keyword evidence="1" id="KW-0479">Metal-binding</keyword>
<proteinExistence type="predicted"/>
<dbReference type="Gene3D" id="3.30.40.10">
    <property type="entry name" value="Zinc/RING finger domain, C3HC4 (zinc finger)"/>
    <property type="match status" value="1"/>
</dbReference>
<organism evidence="8 9">
    <name type="scientific">Anguilla anguilla</name>
    <name type="common">European freshwater eel</name>
    <name type="synonym">Muraena anguilla</name>
    <dbReference type="NCBI Taxonomy" id="7936"/>
    <lineage>
        <taxon>Eukaryota</taxon>
        <taxon>Metazoa</taxon>
        <taxon>Chordata</taxon>
        <taxon>Craniata</taxon>
        <taxon>Vertebrata</taxon>
        <taxon>Euteleostomi</taxon>
        <taxon>Actinopterygii</taxon>
        <taxon>Neopterygii</taxon>
        <taxon>Teleostei</taxon>
        <taxon>Anguilliformes</taxon>
        <taxon>Anguillidae</taxon>
        <taxon>Anguilla</taxon>
    </lineage>
</organism>
<evidence type="ECO:0000256" key="4">
    <source>
        <dbReference type="PROSITE-ProRule" id="PRU00024"/>
    </source>
</evidence>
<dbReference type="FunFam" id="3.30.40.10:FF:000032">
    <property type="entry name" value="Tripartite motif containing 2"/>
    <property type="match status" value="1"/>
</dbReference>